<evidence type="ECO:0000259" key="12">
    <source>
        <dbReference type="Pfam" id="PF07715"/>
    </source>
</evidence>
<keyword evidence="10" id="KW-0732">Signal</keyword>
<keyword evidence="14" id="KW-1185">Reference proteome</keyword>
<dbReference type="PANTHER" id="PTHR40980:SF3">
    <property type="entry name" value="TONB-DEPENDENT RECEPTOR-LIKE BETA-BARREL DOMAIN-CONTAINING PROTEIN"/>
    <property type="match status" value="1"/>
</dbReference>
<dbReference type="InterPro" id="IPR037066">
    <property type="entry name" value="Plug_dom_sf"/>
</dbReference>
<sequence length="921" mass="102076">MSKAVFPKAKLAIALAAALTSVSAQTLAQEQGASDANNADIERIQVEGYRGSLIKAKDIKRESVGSQDTILAEDIADFPDLNLAESLQRIPGITITREAGEGRQISLRGLNADFTQVQLNGMEALGTSSSPMDSRGGVNSSRSFDFNIFASELFNQIDVKKSYSANMDEGGIGGTVNLRTAKPFDYDGFKGAVNLQAGKNSLADDTSPRFAGLLSNTWGDFGALVSFAYSNRDTVEQGYNTYRWRPLDANGSDISALTPEQQAKVNSGELRFSRGSRYTQFNSDQTRLGTTLALQYRPSDSFNVGFDGLYGKLDNDRGEFHLQSRGASLTALGCTGPDYNGGARAKCSKLTDIEYNANNEVIYSKWQDTSLHTESRDQYAETDIYQAVLTMDWQLSDAFGVDLKLGTMASDFNSGSAKVYLESFADMEIDYRKDKFYATNRFYNDYDPTNIDEFRFHEIDLSETEVENSFDIAELNTSFIIGQYGTLNSGVSYKKYSHENNNVNQNNLLQDEWQSGELSDIIDPDLTYTNTSHERQSWLSVDVDGVLRQFNVDRNLSQPQRPNKVEEETFAAYLQYDFEIPLGNTYLRGNAGARYYDTEIASSGVVNGENYVTLDSAYDGILPAVNLAWDVAEKVVLRASAGKNVTRPTLASLSVSGTVNTDPLAGSSGLSIGAGNPALEPFESTNYEVSAEYYFDQVGYASVSYFRKNIDNFISNKVVETPYGETGYPLEWIEGEVDEQGNAQTPETLYSFSQPQNLEDSDFSGWEFALQRDFDFLPAPFNNFGTVVNYTIADGDSLHNILVDGEMVPVYRPFLGLSDKTANATLYFETENWGARVSASYRSDYLQGVEVASNDQDESGFHGTTYWDFSAFVNLSENLKLTFEGVNLSNEREEQYSDSDDRLYNTTVSGRTYYVGVNYSF</sequence>
<evidence type="ECO:0000256" key="3">
    <source>
        <dbReference type="ARBA" id="ARBA00022452"/>
    </source>
</evidence>
<dbReference type="RefSeq" id="WP_253617464.1">
    <property type="nucleotide sequence ID" value="NZ_JAMZDE010000001.1"/>
</dbReference>
<feature type="domain" description="TonB-dependent receptor plug" evidence="12">
    <location>
        <begin position="60"/>
        <end position="175"/>
    </location>
</feature>
<evidence type="ECO:0000256" key="7">
    <source>
        <dbReference type="ARBA" id="ARBA00023237"/>
    </source>
</evidence>
<dbReference type="InterPro" id="IPR012910">
    <property type="entry name" value="Plug_dom"/>
</dbReference>
<evidence type="ECO:0000313" key="14">
    <source>
        <dbReference type="Proteomes" id="UP001139474"/>
    </source>
</evidence>
<proteinExistence type="inferred from homology"/>
<comment type="subcellular location">
    <subcellularLocation>
        <location evidence="1 8">Cell outer membrane</location>
        <topology evidence="1 8">Multi-pass membrane protein</topology>
    </subcellularLocation>
</comment>
<evidence type="ECO:0000256" key="2">
    <source>
        <dbReference type="ARBA" id="ARBA00022448"/>
    </source>
</evidence>
<evidence type="ECO:0000256" key="10">
    <source>
        <dbReference type="SAM" id="SignalP"/>
    </source>
</evidence>
<evidence type="ECO:0000256" key="6">
    <source>
        <dbReference type="ARBA" id="ARBA00023136"/>
    </source>
</evidence>
<dbReference type="Gene3D" id="2.40.170.20">
    <property type="entry name" value="TonB-dependent receptor, beta-barrel domain"/>
    <property type="match status" value="1"/>
</dbReference>
<dbReference type="AlphaFoldDB" id="A0A9X2FSS5"/>
<comment type="caution">
    <text evidence="13">The sequence shown here is derived from an EMBL/GenBank/DDBJ whole genome shotgun (WGS) entry which is preliminary data.</text>
</comment>
<dbReference type="SUPFAM" id="SSF56935">
    <property type="entry name" value="Porins"/>
    <property type="match status" value="1"/>
</dbReference>
<evidence type="ECO:0000259" key="11">
    <source>
        <dbReference type="Pfam" id="PF00593"/>
    </source>
</evidence>
<organism evidence="13 14">
    <name type="scientific">Idiomarina rhizosphaerae</name>
    <dbReference type="NCBI Taxonomy" id="2961572"/>
    <lineage>
        <taxon>Bacteria</taxon>
        <taxon>Pseudomonadati</taxon>
        <taxon>Pseudomonadota</taxon>
        <taxon>Gammaproteobacteria</taxon>
        <taxon>Alteromonadales</taxon>
        <taxon>Idiomarinaceae</taxon>
        <taxon>Idiomarina</taxon>
    </lineage>
</organism>
<dbReference type="Pfam" id="PF00593">
    <property type="entry name" value="TonB_dep_Rec_b-barrel"/>
    <property type="match status" value="1"/>
</dbReference>
<gene>
    <name evidence="13" type="ORF">NJR55_02280</name>
</gene>
<keyword evidence="5 9" id="KW-0798">TonB box</keyword>
<dbReference type="InterPro" id="IPR039426">
    <property type="entry name" value="TonB-dep_rcpt-like"/>
</dbReference>
<evidence type="ECO:0000256" key="8">
    <source>
        <dbReference type="PROSITE-ProRule" id="PRU01360"/>
    </source>
</evidence>
<comment type="similarity">
    <text evidence="8 9">Belongs to the TonB-dependent receptor family.</text>
</comment>
<dbReference type="Gene3D" id="2.170.130.10">
    <property type="entry name" value="TonB-dependent receptor, plug domain"/>
    <property type="match status" value="1"/>
</dbReference>
<dbReference type="EMBL" id="JAMZDE010000001">
    <property type="protein sequence ID" value="MCP1338411.1"/>
    <property type="molecule type" value="Genomic_DNA"/>
</dbReference>
<dbReference type="PROSITE" id="PS52016">
    <property type="entry name" value="TONB_DEPENDENT_REC_3"/>
    <property type="match status" value="1"/>
</dbReference>
<accession>A0A9X2FSS5</accession>
<keyword evidence="13" id="KW-0675">Receptor</keyword>
<evidence type="ECO:0000256" key="9">
    <source>
        <dbReference type="RuleBase" id="RU003357"/>
    </source>
</evidence>
<evidence type="ECO:0000256" key="1">
    <source>
        <dbReference type="ARBA" id="ARBA00004571"/>
    </source>
</evidence>
<dbReference type="InterPro" id="IPR000531">
    <property type="entry name" value="Beta-barrel_TonB"/>
</dbReference>
<evidence type="ECO:0000256" key="5">
    <source>
        <dbReference type="ARBA" id="ARBA00023077"/>
    </source>
</evidence>
<evidence type="ECO:0000256" key="4">
    <source>
        <dbReference type="ARBA" id="ARBA00022692"/>
    </source>
</evidence>
<dbReference type="PANTHER" id="PTHR40980">
    <property type="entry name" value="PLUG DOMAIN-CONTAINING PROTEIN"/>
    <property type="match status" value="1"/>
</dbReference>
<protein>
    <submittedName>
        <fullName evidence="13">TonB-dependent receptor</fullName>
    </submittedName>
</protein>
<dbReference type="CDD" id="cd01347">
    <property type="entry name" value="ligand_gated_channel"/>
    <property type="match status" value="1"/>
</dbReference>
<feature type="chain" id="PRO_5040954195" evidence="10">
    <location>
        <begin position="29"/>
        <end position="921"/>
    </location>
</feature>
<keyword evidence="3 8" id="KW-1134">Transmembrane beta strand</keyword>
<dbReference type="Pfam" id="PF07715">
    <property type="entry name" value="Plug"/>
    <property type="match status" value="1"/>
</dbReference>
<dbReference type="InterPro" id="IPR010104">
    <property type="entry name" value="TonB_rcpt_bac"/>
</dbReference>
<feature type="signal peptide" evidence="10">
    <location>
        <begin position="1"/>
        <end position="28"/>
    </location>
</feature>
<keyword evidence="2 8" id="KW-0813">Transport</keyword>
<dbReference type="InterPro" id="IPR036942">
    <property type="entry name" value="Beta-barrel_TonB_sf"/>
</dbReference>
<keyword evidence="4 8" id="KW-0812">Transmembrane</keyword>
<name>A0A9X2FSS5_9GAMM</name>
<keyword evidence="6 8" id="KW-0472">Membrane</keyword>
<dbReference type="Proteomes" id="UP001139474">
    <property type="component" value="Unassembled WGS sequence"/>
</dbReference>
<evidence type="ECO:0000313" key="13">
    <source>
        <dbReference type="EMBL" id="MCP1338411.1"/>
    </source>
</evidence>
<keyword evidence="7 8" id="KW-0998">Cell outer membrane</keyword>
<dbReference type="GO" id="GO:0009279">
    <property type="term" value="C:cell outer membrane"/>
    <property type="evidence" value="ECO:0007669"/>
    <property type="project" value="UniProtKB-SubCell"/>
</dbReference>
<dbReference type="NCBIfam" id="TIGR01782">
    <property type="entry name" value="TonB-Xanth-Caul"/>
    <property type="match status" value="1"/>
</dbReference>
<reference evidence="13" key="1">
    <citation type="submission" date="2022-06" db="EMBL/GenBank/DDBJ databases">
        <title>Idiomarina rhizosphaerae M1R2S28.</title>
        <authorList>
            <person name="Sun J.-Q."/>
            <person name="Li L.-F."/>
        </authorList>
    </citation>
    <scope>NUCLEOTIDE SEQUENCE</scope>
    <source>
        <strain evidence="13">M1R2S28</strain>
    </source>
</reference>
<feature type="domain" description="TonB-dependent receptor-like beta-barrel" evidence="11">
    <location>
        <begin position="379"/>
        <end position="888"/>
    </location>
</feature>